<reference evidence="2 3" key="2">
    <citation type="submission" date="2017-06" db="EMBL/GenBank/DDBJ databases">
        <authorList>
            <person name="Kim H.J."/>
            <person name="Triplett B.A."/>
        </authorList>
    </citation>
    <scope>NUCLEOTIDE SEQUENCE [LARGE SCALE GENOMIC DNA]</scope>
    <source>
        <strain evidence="2">Kingella_eburonensis</strain>
    </source>
</reference>
<protein>
    <submittedName>
        <fullName evidence="2">Uncharacterized protein</fullName>
    </submittedName>
</protein>
<name>A0A238TDE9_9NEIS</name>
<dbReference type="Proteomes" id="UP000215450">
    <property type="component" value="Unassembled WGS sequence"/>
</dbReference>
<gene>
    <name evidence="2" type="ORF">KEBURONENSIS_00476</name>
    <name evidence="1" type="ORF">KEBURONENSIS_00897</name>
</gene>
<organism evidence="2 3">
    <name type="scientific">Kingella negevensis</name>
    <dbReference type="NCBI Taxonomy" id="1522312"/>
    <lineage>
        <taxon>Bacteria</taxon>
        <taxon>Pseudomonadati</taxon>
        <taxon>Pseudomonadota</taxon>
        <taxon>Betaproteobacteria</taxon>
        <taxon>Neisseriales</taxon>
        <taxon>Neisseriaceae</taxon>
        <taxon>Kingella</taxon>
    </lineage>
</organism>
<dbReference type="EMBL" id="FXUV02000065">
    <property type="protein sequence ID" value="SNB82241.1"/>
    <property type="molecule type" value="Genomic_DNA"/>
</dbReference>
<dbReference type="RefSeq" id="WP_095061990.1">
    <property type="nucleotide sequence ID" value="NZ_FXUV02000065.1"/>
</dbReference>
<proteinExistence type="predicted"/>
<reference evidence="1" key="1">
    <citation type="submission" date="2017-05" db="EMBL/GenBank/DDBJ databases">
        <authorList>
            <person name="Song R."/>
            <person name="Chenine A.L."/>
            <person name="Ruprecht R.M."/>
        </authorList>
    </citation>
    <scope>NUCLEOTIDE SEQUENCE</scope>
    <source>
        <strain evidence="1">Kingella_eburonensis</strain>
    </source>
</reference>
<dbReference type="OrthoDB" id="8612807at2"/>
<accession>A0A238TDE9</accession>
<evidence type="ECO:0000313" key="3">
    <source>
        <dbReference type="Proteomes" id="UP000215450"/>
    </source>
</evidence>
<keyword evidence="3" id="KW-1185">Reference proteome</keyword>
<dbReference type="AlphaFoldDB" id="A0A238TDE9"/>
<sequence>MTTNNHNFGDNNTLGGWQIIGADNTFGNCNKLGSSFKFGKRLKMEGVEVINFMTMPNVDGSGRIQIIVHTKGLLIRAGCFVGTLDEFCAKAESEYKTRYSKVVRAVAEAFYADVIASGETGGWNE</sequence>
<dbReference type="EMBL" id="FXUV01000011">
    <property type="protein sequence ID" value="SMQ11893.1"/>
    <property type="molecule type" value="Genomic_DNA"/>
</dbReference>
<evidence type="ECO:0000313" key="2">
    <source>
        <dbReference type="EMBL" id="SNB82241.1"/>
    </source>
</evidence>
<evidence type="ECO:0000313" key="1">
    <source>
        <dbReference type="EMBL" id="SMQ11893.1"/>
    </source>
</evidence>